<sequence length="485" mass="53442">MDVPLCANCVVEVEMDSLDRKTVVQKALRRTDKIDGGLNRKRWERKEGALSRSATGQIRRVPSKMSRVAEEPASIRTRPRSKRIIAADGAGSGESAGSDQGDCVVPLDSTIYISILDPMGEPAFKPSPTKPIPKWMQRSSTQQHMQRQAEPRPVSILDDHFQDVVSTSAKAATPPEPPKTVCPTTPSPPPPRLRTSPRRSNPWHTRISGNKARDQVKGDTPQTSLTIPTHKTSFVTSPPLKRPSSRVTTQTVSEESPYTYYSQKQTAEYEYPDLYLPSQVRRVRGGTSHIDKGPTTAANYQVPSPQTVTPPPRRAHTSSSEPDMGNGNDDKGGSSPRSGSRSRTPIGNLLNRSSSPLTESIISGLQRIVARSRTPPPQSKEYLTLYRPTTATVSSSRSPRGTRARDRDVTNSSPSIGVAGRKRARRVEREEFDHMIRSQQVLDAQGDDDDGREDAGSPSRGRQLKTKRKSSLQVELRKLFSRGTT</sequence>
<dbReference type="Proteomes" id="UP001390339">
    <property type="component" value="Unassembled WGS sequence"/>
</dbReference>
<name>A0ABR2J766_9PEZI</name>
<feature type="compositionally biased region" description="Low complexity" evidence="1">
    <location>
        <begin position="86"/>
        <end position="102"/>
    </location>
</feature>
<evidence type="ECO:0000256" key="1">
    <source>
        <dbReference type="SAM" id="MobiDB-lite"/>
    </source>
</evidence>
<feature type="compositionally biased region" description="Basic and acidic residues" evidence="1">
    <location>
        <begin position="427"/>
        <end position="436"/>
    </location>
</feature>
<evidence type="ECO:0000313" key="2">
    <source>
        <dbReference type="EMBL" id="KAK8873262.1"/>
    </source>
</evidence>
<keyword evidence="3" id="KW-1185">Reference proteome</keyword>
<organism evidence="2 3">
    <name type="scientific">Apiospora arundinis</name>
    <dbReference type="NCBI Taxonomy" id="335852"/>
    <lineage>
        <taxon>Eukaryota</taxon>
        <taxon>Fungi</taxon>
        <taxon>Dikarya</taxon>
        <taxon>Ascomycota</taxon>
        <taxon>Pezizomycotina</taxon>
        <taxon>Sordariomycetes</taxon>
        <taxon>Xylariomycetidae</taxon>
        <taxon>Amphisphaeriales</taxon>
        <taxon>Apiosporaceae</taxon>
        <taxon>Apiospora</taxon>
    </lineage>
</organism>
<comment type="caution">
    <text evidence="2">The sequence shown here is derived from an EMBL/GenBank/DDBJ whole genome shotgun (WGS) entry which is preliminary data.</text>
</comment>
<feature type="region of interest" description="Disordered" evidence="1">
    <location>
        <begin position="168"/>
        <end position="485"/>
    </location>
</feature>
<proteinExistence type="predicted"/>
<feature type="compositionally biased region" description="Polar residues" evidence="1">
    <location>
        <begin position="350"/>
        <end position="363"/>
    </location>
</feature>
<gene>
    <name evidence="2" type="ORF">PGQ11_003776</name>
</gene>
<feature type="region of interest" description="Disordered" evidence="1">
    <location>
        <begin position="48"/>
        <end position="102"/>
    </location>
</feature>
<protein>
    <submittedName>
        <fullName evidence="2">Uncharacterized protein</fullName>
    </submittedName>
</protein>
<feature type="compositionally biased region" description="Pro residues" evidence="1">
    <location>
        <begin position="174"/>
        <end position="192"/>
    </location>
</feature>
<dbReference type="EMBL" id="JAPCWZ010000003">
    <property type="protein sequence ID" value="KAK8873262.1"/>
    <property type="molecule type" value="Genomic_DNA"/>
</dbReference>
<feature type="compositionally biased region" description="Polar residues" evidence="1">
    <location>
        <begin position="220"/>
        <end position="236"/>
    </location>
</feature>
<feature type="compositionally biased region" description="Low complexity" evidence="1">
    <location>
        <begin position="333"/>
        <end position="343"/>
    </location>
</feature>
<feature type="compositionally biased region" description="Polar residues" evidence="1">
    <location>
        <begin position="245"/>
        <end position="266"/>
    </location>
</feature>
<accession>A0ABR2J766</accession>
<evidence type="ECO:0000313" key="3">
    <source>
        <dbReference type="Proteomes" id="UP001390339"/>
    </source>
</evidence>
<feature type="compositionally biased region" description="Polar residues" evidence="1">
    <location>
        <begin position="387"/>
        <end position="399"/>
    </location>
</feature>
<reference evidence="2 3" key="1">
    <citation type="journal article" date="2024" name="IMA Fungus">
        <title>Apiospora arundinis, a panoply of carbohydrate-active enzymes and secondary metabolites.</title>
        <authorList>
            <person name="Sorensen T."/>
            <person name="Petersen C."/>
            <person name="Muurmann A.T."/>
            <person name="Christiansen J.V."/>
            <person name="Brundto M.L."/>
            <person name="Overgaard C.K."/>
            <person name="Boysen A.T."/>
            <person name="Wollenberg R.D."/>
            <person name="Larsen T.O."/>
            <person name="Sorensen J.L."/>
            <person name="Nielsen K.L."/>
            <person name="Sondergaard T.E."/>
        </authorList>
    </citation>
    <scope>NUCLEOTIDE SEQUENCE [LARGE SCALE GENOMIC DNA]</scope>
    <source>
        <strain evidence="2 3">AAU 773</strain>
    </source>
</reference>
<feature type="region of interest" description="Disordered" evidence="1">
    <location>
        <begin position="119"/>
        <end position="152"/>
    </location>
</feature>
<feature type="compositionally biased region" description="Polar residues" evidence="1">
    <location>
        <begin position="137"/>
        <end position="146"/>
    </location>
</feature>